<evidence type="ECO:0000256" key="1">
    <source>
        <dbReference type="ARBA" id="ARBA00022723"/>
    </source>
</evidence>
<proteinExistence type="predicted"/>
<keyword evidence="5" id="KW-1185">Reference proteome</keyword>
<sequence>MFSRALTAVRPAARTAASSFKPATRAFSVSARKTSGHGPPPPQLFGPGVKDGEVPGIHEQSTGLERLQHLGELEGVPVFDTAPLDSSRIGTKKDPILVPSGGHTRIVGCTGSPADSHDVLWFPLERDEQNRCQECGSVYQMDYYGREDHDDHGHGHH</sequence>
<dbReference type="GO" id="GO:0006123">
    <property type="term" value="P:mitochondrial electron transport, cytochrome c to oxygen"/>
    <property type="evidence" value="ECO:0007669"/>
    <property type="project" value="InterPro"/>
</dbReference>
<name>A0A8H5GLX9_9AGAR</name>
<dbReference type="GO" id="GO:0046872">
    <property type="term" value="F:metal ion binding"/>
    <property type="evidence" value="ECO:0007669"/>
    <property type="project" value="UniProtKB-KW"/>
</dbReference>
<dbReference type="EMBL" id="JAACJM010000019">
    <property type="protein sequence ID" value="KAF5367367.1"/>
    <property type="molecule type" value="Genomic_DNA"/>
</dbReference>
<accession>A0A8H5GLX9</accession>
<dbReference type="InterPro" id="IPR036972">
    <property type="entry name" value="Cyt_c_oxidase_su5b_sf"/>
</dbReference>
<dbReference type="PROSITE" id="PS51359">
    <property type="entry name" value="COX5B_2"/>
    <property type="match status" value="1"/>
</dbReference>
<reference evidence="4 5" key="1">
    <citation type="journal article" date="2020" name="ISME J.">
        <title>Uncovering the hidden diversity of litter-decomposition mechanisms in mushroom-forming fungi.</title>
        <authorList>
            <person name="Floudas D."/>
            <person name="Bentzer J."/>
            <person name="Ahren D."/>
            <person name="Johansson T."/>
            <person name="Persson P."/>
            <person name="Tunlid A."/>
        </authorList>
    </citation>
    <scope>NUCLEOTIDE SEQUENCE [LARGE SCALE GENOMIC DNA]</scope>
    <source>
        <strain evidence="4 5">CBS 291.85</strain>
    </source>
</reference>
<dbReference type="InterPro" id="IPR002124">
    <property type="entry name" value="Cyt_c_oxidase_su5b"/>
</dbReference>
<evidence type="ECO:0008006" key="6">
    <source>
        <dbReference type="Google" id="ProtNLM"/>
    </source>
</evidence>
<dbReference type="OrthoDB" id="10249250at2759"/>
<evidence type="ECO:0000313" key="5">
    <source>
        <dbReference type="Proteomes" id="UP000559256"/>
    </source>
</evidence>
<keyword evidence="1 3" id="KW-0479">Metal-binding</keyword>
<feature type="binding site" evidence="3">
    <location>
        <position position="135"/>
    </location>
    <ligand>
        <name>Zn(2+)</name>
        <dbReference type="ChEBI" id="CHEBI:29105"/>
    </ligand>
</feature>
<dbReference type="PANTHER" id="PTHR10122">
    <property type="entry name" value="CYTOCHROME C OXIDASE SUBUNIT 5B, MITOCHONDRIAL"/>
    <property type="match status" value="1"/>
</dbReference>
<evidence type="ECO:0000313" key="4">
    <source>
        <dbReference type="EMBL" id="KAF5367367.1"/>
    </source>
</evidence>
<gene>
    <name evidence="4" type="ORF">D9758_003734</name>
</gene>
<dbReference type="SUPFAM" id="SSF57802">
    <property type="entry name" value="Rubredoxin-like"/>
    <property type="match status" value="1"/>
</dbReference>
<comment type="caution">
    <text evidence="4">The sequence shown here is derived from an EMBL/GenBank/DDBJ whole genome shotgun (WGS) entry which is preliminary data.</text>
</comment>
<organism evidence="4 5">
    <name type="scientific">Tetrapyrgos nigripes</name>
    <dbReference type="NCBI Taxonomy" id="182062"/>
    <lineage>
        <taxon>Eukaryota</taxon>
        <taxon>Fungi</taxon>
        <taxon>Dikarya</taxon>
        <taxon>Basidiomycota</taxon>
        <taxon>Agaricomycotina</taxon>
        <taxon>Agaricomycetes</taxon>
        <taxon>Agaricomycetidae</taxon>
        <taxon>Agaricales</taxon>
        <taxon>Marasmiineae</taxon>
        <taxon>Marasmiaceae</taxon>
        <taxon>Tetrapyrgos</taxon>
    </lineage>
</organism>
<dbReference type="PANTHER" id="PTHR10122:SF0">
    <property type="entry name" value="CYTOCHROME C OXIDASE SUBUNIT 5B, ISOFORM A-RELATED"/>
    <property type="match status" value="1"/>
</dbReference>
<evidence type="ECO:0000256" key="2">
    <source>
        <dbReference type="ARBA" id="ARBA00022833"/>
    </source>
</evidence>
<feature type="binding site" evidence="3">
    <location>
        <position position="117"/>
    </location>
    <ligand>
        <name>Zn(2+)</name>
        <dbReference type="ChEBI" id="CHEBI:29105"/>
    </ligand>
</feature>
<evidence type="ECO:0000256" key="3">
    <source>
        <dbReference type="PIRSR" id="PIRSR602124-2"/>
    </source>
</evidence>
<dbReference type="GO" id="GO:0045277">
    <property type="term" value="C:respiratory chain complex IV"/>
    <property type="evidence" value="ECO:0007669"/>
    <property type="project" value="InterPro"/>
</dbReference>
<feature type="binding site" evidence="3">
    <location>
        <position position="109"/>
    </location>
    <ligand>
        <name>Zn(2+)</name>
        <dbReference type="ChEBI" id="CHEBI:29105"/>
    </ligand>
</feature>
<dbReference type="Gene3D" id="2.60.11.10">
    <property type="entry name" value="Cytochrome c oxidase, subunit Vb"/>
    <property type="match status" value="1"/>
</dbReference>
<dbReference type="Proteomes" id="UP000559256">
    <property type="component" value="Unassembled WGS sequence"/>
</dbReference>
<dbReference type="AlphaFoldDB" id="A0A8H5GLX9"/>
<dbReference type="Pfam" id="PF01215">
    <property type="entry name" value="COX5B"/>
    <property type="match status" value="1"/>
</dbReference>
<keyword evidence="2 3" id="KW-0862">Zinc</keyword>
<dbReference type="CDD" id="cd00924">
    <property type="entry name" value="Cyt_c_Oxidase_Vb"/>
    <property type="match status" value="1"/>
</dbReference>
<feature type="binding site" evidence="3">
    <location>
        <position position="132"/>
    </location>
    <ligand>
        <name>Zn(2+)</name>
        <dbReference type="ChEBI" id="CHEBI:29105"/>
    </ligand>
</feature>
<dbReference type="GO" id="GO:0005740">
    <property type="term" value="C:mitochondrial envelope"/>
    <property type="evidence" value="ECO:0007669"/>
    <property type="project" value="InterPro"/>
</dbReference>
<protein>
    <recommendedName>
        <fullName evidence="6">Cytochrome c oxidase subunit Vb</fullName>
    </recommendedName>
</protein>